<proteinExistence type="predicted"/>
<evidence type="ECO:0000313" key="4">
    <source>
        <dbReference type="EMBL" id="GFO11109.1"/>
    </source>
</evidence>
<evidence type="ECO:0000256" key="2">
    <source>
        <dbReference type="SAM" id="MobiDB-lite"/>
    </source>
</evidence>
<accession>A0AAV4AXK5</accession>
<feature type="compositionally biased region" description="Basic and acidic residues" evidence="2">
    <location>
        <begin position="13"/>
        <end position="24"/>
    </location>
</feature>
<gene>
    <name evidence="4" type="ORF">PoB_003761400</name>
</gene>
<comment type="caution">
    <text evidence="4">The sequence shown here is derived from an EMBL/GenBank/DDBJ whole genome shotgun (WGS) entry which is preliminary data.</text>
</comment>
<evidence type="ECO:0000259" key="3">
    <source>
        <dbReference type="PROSITE" id="PS50958"/>
    </source>
</evidence>
<feature type="compositionally biased region" description="Polar residues" evidence="2">
    <location>
        <begin position="137"/>
        <end position="146"/>
    </location>
</feature>
<sequence length="388" mass="42434">MVVLPKCGTNPRPSDDFNESHGSENSDSDAVDTALALRWNKTSPGFPENERNSQKAVDLSCSSSSEVASSKQNISTGIGENKYQVDRRNLDRSETEHPCQESGFSSYGGIGATNNSRSENGADKNGIEISSAIHGYSLSNSRSENGTDLYGDEPSLSLREHPQDNNNLNPGPLPDIDDIDHSLIFTCEGRCGEKLSFPCSCTATCVVYGSCCNNITQDCPEVWQEGWARFEHITRADLVCDENLVYQISSCPGPVKEAVIGGERWLANSKKPMLKKVNVSSPSSSDLRGPVMDNHTTTTVCLSTVYDSFVYQPGRLSCMEDPVYERDWIWLNDFRNSTCFSHLESLRSDSSSSAISVIKRHGMSFAGEFSFHALAVSAVFKAVTSLTI</sequence>
<feature type="region of interest" description="Disordered" evidence="2">
    <location>
        <begin position="1"/>
        <end position="123"/>
    </location>
</feature>
<keyword evidence="5" id="KW-1185">Reference proteome</keyword>
<feature type="compositionally biased region" description="Low complexity" evidence="2">
    <location>
        <begin position="60"/>
        <end position="70"/>
    </location>
</feature>
<dbReference type="EMBL" id="BLXT01004219">
    <property type="protein sequence ID" value="GFO11109.1"/>
    <property type="molecule type" value="Genomic_DNA"/>
</dbReference>
<feature type="domain" description="SMB" evidence="3">
    <location>
        <begin position="183"/>
        <end position="223"/>
    </location>
</feature>
<keyword evidence="1" id="KW-1015">Disulfide bond</keyword>
<dbReference type="InterPro" id="IPR036024">
    <property type="entry name" value="Somatomedin_B-like_dom_sf"/>
</dbReference>
<evidence type="ECO:0000256" key="1">
    <source>
        <dbReference type="ARBA" id="ARBA00023157"/>
    </source>
</evidence>
<name>A0AAV4AXK5_9GAST</name>
<evidence type="ECO:0000313" key="5">
    <source>
        <dbReference type="Proteomes" id="UP000735302"/>
    </source>
</evidence>
<feature type="region of interest" description="Disordered" evidence="2">
    <location>
        <begin position="137"/>
        <end position="170"/>
    </location>
</feature>
<feature type="compositionally biased region" description="Basic and acidic residues" evidence="2">
    <location>
        <begin position="83"/>
        <end position="99"/>
    </location>
</feature>
<organism evidence="4 5">
    <name type="scientific">Plakobranchus ocellatus</name>
    <dbReference type="NCBI Taxonomy" id="259542"/>
    <lineage>
        <taxon>Eukaryota</taxon>
        <taxon>Metazoa</taxon>
        <taxon>Spiralia</taxon>
        <taxon>Lophotrochozoa</taxon>
        <taxon>Mollusca</taxon>
        <taxon>Gastropoda</taxon>
        <taxon>Heterobranchia</taxon>
        <taxon>Euthyneura</taxon>
        <taxon>Panpulmonata</taxon>
        <taxon>Sacoglossa</taxon>
        <taxon>Placobranchoidea</taxon>
        <taxon>Plakobranchidae</taxon>
        <taxon>Plakobranchus</taxon>
    </lineage>
</organism>
<protein>
    <recommendedName>
        <fullName evidence="3">SMB domain-containing protein</fullName>
    </recommendedName>
</protein>
<dbReference type="PROSITE" id="PS50958">
    <property type="entry name" value="SMB_2"/>
    <property type="match status" value="1"/>
</dbReference>
<dbReference type="InterPro" id="IPR001212">
    <property type="entry name" value="Somatomedin_B_dom"/>
</dbReference>
<dbReference type="Proteomes" id="UP000735302">
    <property type="component" value="Unassembled WGS sequence"/>
</dbReference>
<dbReference type="AlphaFoldDB" id="A0AAV4AXK5"/>
<reference evidence="4 5" key="1">
    <citation type="journal article" date="2021" name="Elife">
        <title>Chloroplast acquisition without the gene transfer in kleptoplastic sea slugs, Plakobranchus ocellatus.</title>
        <authorList>
            <person name="Maeda T."/>
            <person name="Takahashi S."/>
            <person name="Yoshida T."/>
            <person name="Shimamura S."/>
            <person name="Takaki Y."/>
            <person name="Nagai Y."/>
            <person name="Toyoda A."/>
            <person name="Suzuki Y."/>
            <person name="Arimoto A."/>
            <person name="Ishii H."/>
            <person name="Satoh N."/>
            <person name="Nishiyama T."/>
            <person name="Hasebe M."/>
            <person name="Maruyama T."/>
            <person name="Minagawa J."/>
            <person name="Obokata J."/>
            <person name="Shigenobu S."/>
        </authorList>
    </citation>
    <scope>NUCLEOTIDE SEQUENCE [LARGE SCALE GENOMIC DNA]</scope>
</reference>
<dbReference type="SUPFAM" id="SSF90188">
    <property type="entry name" value="Somatomedin B domain"/>
    <property type="match status" value="1"/>
</dbReference>